<gene>
    <name evidence="2" type="ORF">A19Y_0735</name>
</gene>
<protein>
    <recommendedName>
        <fullName evidence="1">HTH cro/C1-type domain-containing protein</fullName>
    </recommendedName>
</protein>
<dbReference type="PATRIC" id="fig|388467.6.peg.677"/>
<dbReference type="Proteomes" id="UP000027395">
    <property type="component" value="Chromosome"/>
</dbReference>
<dbReference type="AlphaFoldDB" id="A0A073CC75"/>
<proteinExistence type="predicted"/>
<dbReference type="EMBL" id="CM002803">
    <property type="protein sequence ID" value="KEI65904.1"/>
    <property type="molecule type" value="Genomic_DNA"/>
</dbReference>
<dbReference type="InterPro" id="IPR001387">
    <property type="entry name" value="Cro/C1-type_HTH"/>
</dbReference>
<evidence type="ECO:0000259" key="1">
    <source>
        <dbReference type="PROSITE" id="PS50943"/>
    </source>
</evidence>
<accession>A0A073CC75</accession>
<sequence length="146" mass="16246">MTLTIDKILYSNLLAEITPQVIETEEEYDRILGIVEGLTFSKTLTPEERALLKLLVQLIETYESEMYPIDESTPDQILQHLIEVTGTCEGDLVGVIGASDVVSDVVNNKRSISKTQAQALADYFQVSINLFIYLGRSKSNMNTTIG</sequence>
<feature type="domain" description="HTH cro/C1-type" evidence="1">
    <location>
        <begin position="102"/>
        <end position="131"/>
    </location>
</feature>
<keyword evidence="3" id="KW-1185">Reference proteome</keyword>
<evidence type="ECO:0000313" key="2">
    <source>
        <dbReference type="EMBL" id="KEI65904.1"/>
    </source>
</evidence>
<organism evidence="2 3">
    <name type="scientific">Planktothrix agardhii (strain NIVA-CYA 126/8)</name>
    <dbReference type="NCBI Taxonomy" id="388467"/>
    <lineage>
        <taxon>Bacteria</taxon>
        <taxon>Bacillati</taxon>
        <taxon>Cyanobacteriota</taxon>
        <taxon>Cyanophyceae</taxon>
        <taxon>Oscillatoriophycideae</taxon>
        <taxon>Oscillatoriales</taxon>
        <taxon>Microcoleaceae</taxon>
        <taxon>Planktothrix</taxon>
    </lineage>
</organism>
<dbReference type="HOGENOM" id="CLU_125852_4_1_3"/>
<dbReference type="RefSeq" id="WP_042152112.1">
    <property type="nucleotide sequence ID" value="NZ_CM002803.1"/>
</dbReference>
<evidence type="ECO:0000313" key="3">
    <source>
        <dbReference type="Proteomes" id="UP000027395"/>
    </source>
</evidence>
<dbReference type="PROSITE" id="PS50943">
    <property type="entry name" value="HTH_CROC1"/>
    <property type="match status" value="1"/>
</dbReference>
<dbReference type="eggNOG" id="COG5499">
    <property type="taxonomic scope" value="Bacteria"/>
</dbReference>
<name>A0A073CC75_PLAA1</name>
<reference evidence="2 3" key="1">
    <citation type="journal article" date="2014" name="Appl. Environ. Microbiol.">
        <title>Elucidation of insertion elements encoded on plasmids and in vitro construction of shuttle vectors from the toxic cyanobacterium Planktothrix.</title>
        <authorList>
            <person name="Christiansen G."/>
            <person name="Goesmann A."/>
            <person name="Kurmayer R."/>
        </authorList>
    </citation>
    <scope>NUCLEOTIDE SEQUENCE [LARGE SCALE GENOMIC DNA]</scope>
    <source>
        <strain evidence="2 3">NIVA-CYA 126/8</strain>
    </source>
</reference>
<dbReference type="STRING" id="388467.A19Y_0735"/>